<accession>A0AA36I778</accession>
<comment type="caution">
    <text evidence="1">The sequence shown here is derived from an EMBL/GenBank/DDBJ whole genome shotgun (WGS) entry which is preliminary data.</text>
</comment>
<reference evidence="1" key="1">
    <citation type="submission" date="2023-08" db="EMBL/GenBank/DDBJ databases">
        <authorList>
            <person name="Chen Y."/>
            <person name="Shah S."/>
            <person name="Dougan E. K."/>
            <person name="Thang M."/>
            <person name="Chan C."/>
        </authorList>
    </citation>
    <scope>NUCLEOTIDE SEQUENCE</scope>
</reference>
<dbReference type="EMBL" id="CAUJNA010000806">
    <property type="protein sequence ID" value="CAJ1381400.1"/>
    <property type="molecule type" value="Genomic_DNA"/>
</dbReference>
<sequence length="201" mass="21272">MKLQAMAEEMEGHGTSFIGGLMKAAGSLAGAAGALGGLAGKGQSILIPEPKAETPRDRFKLILAMKRAGYPDDHSPQPDAGSQGQMGFKGLHWARHEVANALRAMESMKFVKEQARVAKAIADKAAVQLTYLMESPCLRGVGKQPGNAATLPDDRKDGDDVLSGAASAKNSKLAMCPAFLSVLLPARLTSRRRAIKQCNFL</sequence>
<organism evidence="1 2">
    <name type="scientific">Effrenium voratum</name>
    <dbReference type="NCBI Taxonomy" id="2562239"/>
    <lineage>
        <taxon>Eukaryota</taxon>
        <taxon>Sar</taxon>
        <taxon>Alveolata</taxon>
        <taxon>Dinophyceae</taxon>
        <taxon>Suessiales</taxon>
        <taxon>Symbiodiniaceae</taxon>
        <taxon>Effrenium</taxon>
    </lineage>
</organism>
<dbReference type="Proteomes" id="UP001178507">
    <property type="component" value="Unassembled WGS sequence"/>
</dbReference>
<keyword evidence="2" id="KW-1185">Reference proteome</keyword>
<name>A0AA36I778_9DINO</name>
<gene>
    <name evidence="1" type="ORF">EVOR1521_LOCUS9102</name>
</gene>
<protein>
    <submittedName>
        <fullName evidence="1">Uncharacterized protein</fullName>
    </submittedName>
</protein>
<evidence type="ECO:0000313" key="1">
    <source>
        <dbReference type="EMBL" id="CAJ1381400.1"/>
    </source>
</evidence>
<proteinExistence type="predicted"/>
<evidence type="ECO:0000313" key="2">
    <source>
        <dbReference type="Proteomes" id="UP001178507"/>
    </source>
</evidence>
<dbReference type="AlphaFoldDB" id="A0AA36I778"/>